<organism evidence="3 4">
    <name type="scientific">Purpureocillium lilacinum</name>
    <name type="common">Paecilomyces lilacinus</name>
    <dbReference type="NCBI Taxonomy" id="33203"/>
    <lineage>
        <taxon>Eukaryota</taxon>
        <taxon>Fungi</taxon>
        <taxon>Dikarya</taxon>
        <taxon>Ascomycota</taxon>
        <taxon>Pezizomycotina</taxon>
        <taxon>Sordariomycetes</taxon>
        <taxon>Hypocreomycetidae</taxon>
        <taxon>Hypocreales</taxon>
        <taxon>Ophiocordycipitaceae</taxon>
        <taxon>Purpureocillium</taxon>
    </lineage>
</organism>
<keyword evidence="2" id="KW-0472">Membrane</keyword>
<sequence>MSTATGGSRATWTSSLAMCWSLIILGALGAAGWQLPAPQDKSQASRFQGWLQGHCGAFWDALFGHEHLEQRQEALVEGVLVVDPKDPPPPPLPHRDYPCRSGRRPNRRLEL</sequence>
<comment type="caution">
    <text evidence="3">The sequence shown here is derived from an EMBL/GenBank/DDBJ whole genome shotgun (WGS) entry which is preliminary data.</text>
</comment>
<evidence type="ECO:0000313" key="4">
    <source>
        <dbReference type="Proteomes" id="UP000078340"/>
    </source>
</evidence>
<protein>
    <submittedName>
        <fullName evidence="3">Uncharacterized protein</fullName>
    </submittedName>
</protein>
<name>A0A179HL68_PURLI</name>
<reference evidence="3 4" key="1">
    <citation type="submission" date="2016-02" db="EMBL/GenBank/DDBJ databases">
        <title>Biosynthesis of antibiotic leucinostatins and their inhibition on Phytophthora in bio-control Purpureocillium lilacinum.</title>
        <authorList>
            <person name="Wang G."/>
            <person name="Liu Z."/>
            <person name="Lin R."/>
            <person name="Li E."/>
            <person name="Mao Z."/>
            <person name="Ling J."/>
            <person name="Yin W."/>
            <person name="Xie B."/>
        </authorList>
    </citation>
    <scope>NUCLEOTIDE SEQUENCE [LARGE SCALE GENOMIC DNA]</scope>
    <source>
        <strain evidence="3">PLFJ-1</strain>
    </source>
</reference>
<dbReference type="Proteomes" id="UP000078340">
    <property type="component" value="Unassembled WGS sequence"/>
</dbReference>
<feature type="compositionally biased region" description="Basic residues" evidence="1">
    <location>
        <begin position="101"/>
        <end position="111"/>
    </location>
</feature>
<evidence type="ECO:0000256" key="1">
    <source>
        <dbReference type="SAM" id="MobiDB-lite"/>
    </source>
</evidence>
<keyword evidence="2" id="KW-1133">Transmembrane helix</keyword>
<evidence type="ECO:0000313" key="3">
    <source>
        <dbReference type="EMBL" id="OAQ90418.1"/>
    </source>
</evidence>
<evidence type="ECO:0000256" key="2">
    <source>
        <dbReference type="SAM" id="Phobius"/>
    </source>
</evidence>
<feature type="transmembrane region" description="Helical" evidence="2">
    <location>
        <begin position="12"/>
        <end position="33"/>
    </location>
</feature>
<dbReference type="AlphaFoldDB" id="A0A179HL68"/>
<keyword evidence="2" id="KW-0812">Transmembrane</keyword>
<dbReference type="EMBL" id="LSBI01000004">
    <property type="protein sequence ID" value="OAQ90418.1"/>
    <property type="molecule type" value="Genomic_DNA"/>
</dbReference>
<proteinExistence type="predicted"/>
<feature type="region of interest" description="Disordered" evidence="1">
    <location>
        <begin position="83"/>
        <end position="111"/>
    </location>
</feature>
<gene>
    <name evidence="3" type="ORF">VFPFJ_04578</name>
</gene>
<accession>A0A179HL68</accession>